<dbReference type="GO" id="GO:0005525">
    <property type="term" value="F:GTP binding"/>
    <property type="evidence" value="ECO:0007669"/>
    <property type="project" value="UniProtKB-UniRule"/>
</dbReference>
<feature type="binding site" evidence="4">
    <location>
        <position position="246"/>
    </location>
    <ligand>
        <name>GTP</name>
        <dbReference type="ChEBI" id="CHEBI:37565"/>
    </ligand>
</feature>
<dbReference type="GO" id="GO:0051258">
    <property type="term" value="P:protein polymerization"/>
    <property type="evidence" value="ECO:0007669"/>
    <property type="project" value="UniProtKB-UniRule"/>
</dbReference>
<dbReference type="Gene3D" id="3.40.50.1440">
    <property type="entry name" value="Tubulin/FtsZ, GTPase domain"/>
    <property type="match status" value="1"/>
</dbReference>
<keyword evidence="4" id="KW-0132">Cell division</keyword>
<dbReference type="InterPro" id="IPR008280">
    <property type="entry name" value="Tub_FtsZ_C"/>
</dbReference>
<keyword evidence="2 4" id="KW-0547">Nucleotide-binding</keyword>
<dbReference type="InterPro" id="IPR018316">
    <property type="entry name" value="Tubulin/FtsZ_2-layer-sand-dom"/>
</dbReference>
<dbReference type="AlphaFoldDB" id="A0A1G2HKJ5"/>
<dbReference type="InterPro" id="IPR003008">
    <property type="entry name" value="Tubulin_FtsZ_GTPase"/>
</dbReference>
<feature type="domain" description="Tubulin/FtsZ GTPase" evidence="6">
    <location>
        <begin position="121"/>
        <end position="312"/>
    </location>
</feature>
<keyword evidence="3 4" id="KW-0342">GTP-binding</keyword>
<evidence type="ECO:0000256" key="4">
    <source>
        <dbReference type="HAMAP-Rule" id="MF_00909"/>
    </source>
</evidence>
<dbReference type="PRINTS" id="PR00423">
    <property type="entry name" value="CELLDVISFTSZ"/>
</dbReference>
<keyword evidence="4" id="KW-0131">Cell cycle</keyword>
<evidence type="ECO:0000256" key="2">
    <source>
        <dbReference type="ARBA" id="ARBA00022741"/>
    </source>
</evidence>
<comment type="subunit">
    <text evidence="4">Homodimer. Polymerizes to form a dynamic ring structure in a strictly GTP-dependent manner. Interacts directly with several other division proteins.</text>
</comment>
<evidence type="ECO:0000256" key="5">
    <source>
        <dbReference type="SAM" id="MobiDB-lite"/>
    </source>
</evidence>
<comment type="subcellular location">
    <subcellularLocation>
        <location evidence="4">Cytoplasm</location>
    </subcellularLocation>
    <text evidence="4">Assembles at midcell at the inner surface of the cytoplasmic membrane.</text>
</comment>
<reference evidence="8 9" key="1">
    <citation type="journal article" date="2016" name="Nat. Commun.">
        <title>Thousands of microbial genomes shed light on interconnected biogeochemical processes in an aquifer system.</title>
        <authorList>
            <person name="Anantharaman K."/>
            <person name="Brown C.T."/>
            <person name="Hug L.A."/>
            <person name="Sharon I."/>
            <person name="Castelle C.J."/>
            <person name="Probst A.J."/>
            <person name="Thomas B.C."/>
            <person name="Singh A."/>
            <person name="Wilkins M.J."/>
            <person name="Karaoz U."/>
            <person name="Brodie E.L."/>
            <person name="Williams K.H."/>
            <person name="Hubbard S.S."/>
            <person name="Banfield J.F."/>
        </authorList>
    </citation>
    <scope>NUCLEOTIDE SEQUENCE [LARGE SCALE GENOMIC DNA]</scope>
</reference>
<dbReference type="SUPFAM" id="SSF52490">
    <property type="entry name" value="Tubulin nucleotide-binding domain-like"/>
    <property type="match status" value="1"/>
</dbReference>
<evidence type="ECO:0000313" key="8">
    <source>
        <dbReference type="EMBL" id="OGZ62741.1"/>
    </source>
</evidence>
<keyword evidence="4" id="KW-0963">Cytoplasm</keyword>
<dbReference type="InterPro" id="IPR036525">
    <property type="entry name" value="Tubulin/FtsZ_GTPase_sf"/>
</dbReference>
<comment type="caution">
    <text evidence="4">Lacks conserved residue(s) required for the propagation of feature annotation.</text>
</comment>
<dbReference type="PANTHER" id="PTHR30314:SF3">
    <property type="entry name" value="MITOCHONDRIAL DIVISION PROTEIN FSZA"/>
    <property type="match status" value="1"/>
</dbReference>
<dbReference type="CDD" id="cd02201">
    <property type="entry name" value="FtsZ_type1"/>
    <property type="match status" value="1"/>
</dbReference>
<evidence type="ECO:0000256" key="3">
    <source>
        <dbReference type="ARBA" id="ARBA00023134"/>
    </source>
</evidence>
<feature type="region of interest" description="Disordered" evidence="5">
    <location>
        <begin position="451"/>
        <end position="483"/>
    </location>
</feature>
<dbReference type="SMART" id="SM00865">
    <property type="entry name" value="Tubulin_C"/>
    <property type="match status" value="1"/>
</dbReference>
<proteinExistence type="inferred from homology"/>
<comment type="function">
    <text evidence="4">Essential cell division protein that forms a contractile ring structure (Z ring) at the future cell division site. The regulation of the ring assembly controls the timing and the location of cell division. One of the functions of the FtsZ ring is to recruit other cell division proteins to the septum to produce a new cell wall between the dividing cells. Binds GTP and shows GTPase activity.</text>
</comment>
<comment type="caution">
    <text evidence="8">The sequence shown here is derived from an EMBL/GenBank/DDBJ whole genome shotgun (WGS) entry which is preliminary data.</text>
</comment>
<dbReference type="SMART" id="SM00864">
    <property type="entry name" value="Tubulin"/>
    <property type="match status" value="1"/>
</dbReference>
<comment type="similarity">
    <text evidence="1 4">Belongs to the FtsZ family.</text>
</comment>
<feature type="binding site" evidence="4">
    <location>
        <position position="294"/>
    </location>
    <ligand>
        <name>GTP</name>
        <dbReference type="ChEBI" id="CHEBI:37565"/>
    </ligand>
</feature>
<sequence>MATKKLKKSKKPLKKKVVKKANSVKTKKTLKKKVAVSVKRKTKKKIAKKITKKVIVKKKFIKKNISKPKKKPIVNRRPLKAKKAIKPSKKVRVAKTKSNPVRSAGSKALDSFLPNNLFRAKIKVIGIGGGGGAIVSEIGKSLGKANFVIADTDSRFIKKNNGIKHLLFGQELTHGLGTGLNPELARIAAENEREKIEGLFENQDIVILVASLGGGVGSGATEVFAEISKKFDCITFGIFTLPFKFEGSNKHKIAQKYLSDLRNLLNVSVTIPNERIFKIIDESTSITQAFSMINKNLIRSLESLIDLIYSPGVINIDFADLRSILQGKGNLAFLNTVEASGKDSSEKIMNEILNNPLYQNNNFTVEKILFNIAGGNNLSMMEVDKISRMIAEQNQKAKIIFGISKSSEYKNKIKTTLLMTGPSMAKEAKVSEKKEIQKEIAKKETIKKVTADDGIPSKGGKKPKKVVKKNPIIKKKKENKPKEVERREEVILNDNLIPAFNSVDIITESAKSAAFANSAKLSIVDVGQKKAIRRSALEIKRAEEEEAQKQSQQEKEWEIPAFLRFKK</sequence>
<name>A0A1G2HKJ5_9BACT</name>
<feature type="compositionally biased region" description="Basic residues" evidence="5">
    <location>
        <begin position="1"/>
        <end position="19"/>
    </location>
</feature>
<dbReference type="GO" id="GO:0043093">
    <property type="term" value="P:FtsZ-dependent cytokinesis"/>
    <property type="evidence" value="ECO:0007669"/>
    <property type="project" value="UniProtKB-UniRule"/>
</dbReference>
<dbReference type="InterPro" id="IPR024757">
    <property type="entry name" value="FtsZ_C"/>
</dbReference>
<evidence type="ECO:0000313" key="9">
    <source>
        <dbReference type="Proteomes" id="UP000178991"/>
    </source>
</evidence>
<dbReference type="PANTHER" id="PTHR30314">
    <property type="entry name" value="CELL DIVISION PROTEIN FTSZ-RELATED"/>
    <property type="match status" value="1"/>
</dbReference>
<dbReference type="HAMAP" id="MF_00909">
    <property type="entry name" value="FtsZ"/>
    <property type="match status" value="1"/>
</dbReference>
<evidence type="ECO:0000256" key="1">
    <source>
        <dbReference type="ARBA" id="ARBA00009690"/>
    </source>
</evidence>
<dbReference type="GO" id="GO:0000917">
    <property type="term" value="P:division septum assembly"/>
    <property type="evidence" value="ECO:0007669"/>
    <property type="project" value="UniProtKB-KW"/>
</dbReference>
<dbReference type="GO" id="GO:0005737">
    <property type="term" value="C:cytoplasm"/>
    <property type="evidence" value="ECO:0007669"/>
    <property type="project" value="UniProtKB-SubCell"/>
</dbReference>
<accession>A0A1G2HKJ5</accession>
<feature type="compositionally biased region" description="Basic residues" evidence="5">
    <location>
        <begin position="459"/>
        <end position="479"/>
    </location>
</feature>
<evidence type="ECO:0000259" key="6">
    <source>
        <dbReference type="SMART" id="SM00864"/>
    </source>
</evidence>
<dbReference type="Pfam" id="PF12327">
    <property type="entry name" value="FtsZ_C"/>
    <property type="match status" value="1"/>
</dbReference>
<dbReference type="InterPro" id="IPR045061">
    <property type="entry name" value="FtsZ/CetZ"/>
</dbReference>
<protein>
    <recommendedName>
        <fullName evidence="4">Cell division protein FtsZ</fullName>
    </recommendedName>
</protein>
<feature type="region of interest" description="Disordered" evidence="5">
    <location>
        <begin position="1"/>
        <end position="41"/>
    </location>
</feature>
<dbReference type="GO" id="GO:0003924">
    <property type="term" value="F:GTPase activity"/>
    <property type="evidence" value="ECO:0007669"/>
    <property type="project" value="UniProtKB-UniRule"/>
</dbReference>
<keyword evidence="4" id="KW-0717">Septation</keyword>
<dbReference type="GO" id="GO:0032153">
    <property type="term" value="C:cell division site"/>
    <property type="evidence" value="ECO:0007669"/>
    <property type="project" value="UniProtKB-UniRule"/>
</dbReference>
<dbReference type="GO" id="GO:0048285">
    <property type="term" value="P:organelle fission"/>
    <property type="evidence" value="ECO:0007669"/>
    <property type="project" value="TreeGrafter"/>
</dbReference>
<evidence type="ECO:0000259" key="7">
    <source>
        <dbReference type="SMART" id="SM00865"/>
    </source>
</evidence>
<feature type="compositionally biased region" description="Basic residues" evidence="5">
    <location>
        <begin position="25"/>
        <end position="41"/>
    </location>
</feature>
<gene>
    <name evidence="4" type="primary">ftsZ</name>
    <name evidence="8" type="ORF">A2639_02795</name>
</gene>
<dbReference type="EMBL" id="MHOL01000014">
    <property type="protein sequence ID" value="OGZ62741.1"/>
    <property type="molecule type" value="Genomic_DNA"/>
</dbReference>
<dbReference type="SUPFAM" id="SSF55307">
    <property type="entry name" value="Tubulin C-terminal domain-like"/>
    <property type="match status" value="1"/>
</dbReference>
<dbReference type="InterPro" id="IPR000158">
    <property type="entry name" value="Cell_div_FtsZ"/>
</dbReference>
<feature type="domain" description="Tubulin/FtsZ 2-layer sandwich" evidence="7">
    <location>
        <begin position="314"/>
        <end position="431"/>
    </location>
</feature>
<dbReference type="Pfam" id="PF00091">
    <property type="entry name" value="Tubulin"/>
    <property type="match status" value="1"/>
</dbReference>
<feature type="binding site" evidence="4">
    <location>
        <position position="250"/>
    </location>
    <ligand>
        <name>GTP</name>
        <dbReference type="ChEBI" id="CHEBI:37565"/>
    </ligand>
</feature>
<dbReference type="Proteomes" id="UP000178991">
    <property type="component" value="Unassembled WGS sequence"/>
</dbReference>
<organism evidence="8 9">
    <name type="scientific">Candidatus Staskawiczbacteria bacterium RIFCSPHIGHO2_01_FULL_34_27</name>
    <dbReference type="NCBI Taxonomy" id="1802199"/>
    <lineage>
        <taxon>Bacteria</taxon>
        <taxon>Candidatus Staskawicziibacteriota</taxon>
    </lineage>
</organism>